<gene>
    <name evidence="1" type="ORF">DILT_LOCUS808</name>
</gene>
<evidence type="ECO:0000313" key="2">
    <source>
        <dbReference type="Proteomes" id="UP000281553"/>
    </source>
</evidence>
<organism evidence="1 2">
    <name type="scientific">Dibothriocephalus latus</name>
    <name type="common">Fish tapeworm</name>
    <name type="synonym">Diphyllobothrium latum</name>
    <dbReference type="NCBI Taxonomy" id="60516"/>
    <lineage>
        <taxon>Eukaryota</taxon>
        <taxon>Metazoa</taxon>
        <taxon>Spiralia</taxon>
        <taxon>Lophotrochozoa</taxon>
        <taxon>Platyhelminthes</taxon>
        <taxon>Cestoda</taxon>
        <taxon>Eucestoda</taxon>
        <taxon>Diphyllobothriidea</taxon>
        <taxon>Diphyllobothriidae</taxon>
        <taxon>Dibothriocephalus</taxon>
    </lineage>
</organism>
<dbReference type="AlphaFoldDB" id="A0A3P6Q3G8"/>
<keyword evidence="2" id="KW-1185">Reference proteome</keyword>
<evidence type="ECO:0000313" key="1">
    <source>
        <dbReference type="EMBL" id="VDK36773.1"/>
    </source>
</evidence>
<protein>
    <submittedName>
        <fullName evidence="1">Uncharacterized protein</fullName>
    </submittedName>
</protein>
<reference evidence="1 2" key="1">
    <citation type="submission" date="2018-11" db="EMBL/GenBank/DDBJ databases">
        <authorList>
            <consortium name="Pathogen Informatics"/>
        </authorList>
    </citation>
    <scope>NUCLEOTIDE SEQUENCE [LARGE SCALE GENOMIC DNA]</scope>
</reference>
<name>A0A3P6Q3G8_DIBLA</name>
<dbReference type="Proteomes" id="UP000281553">
    <property type="component" value="Unassembled WGS sequence"/>
</dbReference>
<accession>A0A3P6Q3G8</accession>
<dbReference type="EMBL" id="UYRU01003995">
    <property type="protein sequence ID" value="VDK36773.1"/>
    <property type="molecule type" value="Genomic_DNA"/>
</dbReference>
<proteinExistence type="predicted"/>
<sequence>MISNFSKKLKQIGLTEYPKLLFTRGLKGIRLGKKDASEGSSSKTESCLRVPRVTQCATHRPAWNDPQQQLEGELLDTVEFIGKTLRDLACSLHHNNEEMLKIVKRSTVSPANESRSPCSFNWDPTCANQCPRKCCTTVNVPSDRCLTTLTPTSLQTTEEKSVWKGPINCAARNRPKELTSDEFLEIRQLLENLGQEFCAHNKQINEILSANACRQSVDFGLPEIEPIMQRLDQVCVEIMEMKQRGDIKTESGCSPHPLETALVCTLEQLNTGLATLGQSSCEILSKLEHLHGKIATPEPPPEMPTTLPEEASCASEKGEPNLDAALCELKTRVQNLEEQNGVTLQALAGLQKVRPDSRAKSSISGTQLVAPSLPESATPSSVSLQIPKATFKEAGIGSDPAVLETLGELKSLLQVLGQDLDVIANRRNSPECSMVGQRICWKICGAGC</sequence>